<dbReference type="AlphaFoldDB" id="A0A7W6DS14"/>
<organism evidence="1 2">
    <name type="scientific">Sagittula marina</name>
    <dbReference type="NCBI Taxonomy" id="943940"/>
    <lineage>
        <taxon>Bacteria</taxon>
        <taxon>Pseudomonadati</taxon>
        <taxon>Pseudomonadota</taxon>
        <taxon>Alphaproteobacteria</taxon>
        <taxon>Rhodobacterales</taxon>
        <taxon>Roseobacteraceae</taxon>
        <taxon>Sagittula</taxon>
    </lineage>
</organism>
<name>A0A7W6DS14_9RHOB</name>
<reference evidence="1 2" key="1">
    <citation type="submission" date="2020-08" db="EMBL/GenBank/DDBJ databases">
        <title>Genomic Encyclopedia of Type Strains, Phase IV (KMG-IV): sequencing the most valuable type-strain genomes for metagenomic binning, comparative biology and taxonomic classification.</title>
        <authorList>
            <person name="Goeker M."/>
        </authorList>
    </citation>
    <scope>NUCLEOTIDE SEQUENCE [LARGE SCALE GENOMIC DNA]</scope>
    <source>
        <strain evidence="1 2">DSM 102235</strain>
    </source>
</reference>
<sequence>MASDVSRPDGHDFDFRNAWHRRSHLGIMIKNATTFANRWTGVAAAVISVR</sequence>
<keyword evidence="2" id="KW-1185">Reference proteome</keyword>
<gene>
    <name evidence="1" type="ORF">GGQ68_001938</name>
</gene>
<proteinExistence type="predicted"/>
<protein>
    <submittedName>
        <fullName evidence="1">Uncharacterized protein</fullName>
    </submittedName>
</protein>
<comment type="caution">
    <text evidence="1">The sequence shown here is derived from an EMBL/GenBank/DDBJ whole genome shotgun (WGS) entry which is preliminary data.</text>
</comment>
<evidence type="ECO:0000313" key="2">
    <source>
        <dbReference type="Proteomes" id="UP000541426"/>
    </source>
</evidence>
<dbReference type="EMBL" id="JACIEJ010000004">
    <property type="protein sequence ID" value="MBB3985605.1"/>
    <property type="molecule type" value="Genomic_DNA"/>
</dbReference>
<dbReference type="Proteomes" id="UP000541426">
    <property type="component" value="Unassembled WGS sequence"/>
</dbReference>
<accession>A0A7W6DS14</accession>
<evidence type="ECO:0000313" key="1">
    <source>
        <dbReference type="EMBL" id="MBB3985605.1"/>
    </source>
</evidence>